<dbReference type="InterPro" id="IPR050320">
    <property type="entry name" value="N5-glutamine_MTase"/>
</dbReference>
<feature type="domain" description="Release factor glutamine methyltransferase N-terminal" evidence="7">
    <location>
        <begin position="9"/>
        <end position="68"/>
    </location>
</feature>
<feature type="domain" description="Methyltransferase small" evidence="6">
    <location>
        <begin position="125"/>
        <end position="208"/>
    </location>
</feature>
<comment type="catalytic activity">
    <reaction evidence="4 5">
        <text>L-glutaminyl-[peptide chain release factor] + S-adenosyl-L-methionine = N(5)-methyl-L-glutaminyl-[peptide chain release factor] + S-adenosyl-L-homocysteine + H(+)</text>
        <dbReference type="Rhea" id="RHEA:42896"/>
        <dbReference type="Rhea" id="RHEA-COMP:10271"/>
        <dbReference type="Rhea" id="RHEA-COMP:10272"/>
        <dbReference type="ChEBI" id="CHEBI:15378"/>
        <dbReference type="ChEBI" id="CHEBI:30011"/>
        <dbReference type="ChEBI" id="CHEBI:57856"/>
        <dbReference type="ChEBI" id="CHEBI:59789"/>
        <dbReference type="ChEBI" id="CHEBI:61891"/>
        <dbReference type="EC" id="2.1.1.297"/>
    </reaction>
</comment>
<evidence type="ECO:0000259" key="6">
    <source>
        <dbReference type="Pfam" id="PF05175"/>
    </source>
</evidence>
<dbReference type="InterPro" id="IPR007848">
    <property type="entry name" value="Small_mtfrase_dom"/>
</dbReference>
<dbReference type="PANTHER" id="PTHR18895">
    <property type="entry name" value="HEMK METHYLTRANSFERASE"/>
    <property type="match status" value="1"/>
</dbReference>
<feature type="binding site" evidence="5">
    <location>
        <position position="156"/>
    </location>
    <ligand>
        <name>S-adenosyl-L-methionine</name>
        <dbReference type="ChEBI" id="CHEBI:59789"/>
    </ligand>
</feature>
<dbReference type="Gene3D" id="3.40.50.150">
    <property type="entry name" value="Vaccinia Virus protein VP39"/>
    <property type="match status" value="1"/>
</dbReference>
<name>A0A077DF87_9BURK</name>
<dbReference type="InterPro" id="IPR002052">
    <property type="entry name" value="DNA_methylase_N6_adenine_CS"/>
</dbReference>
<evidence type="ECO:0000256" key="3">
    <source>
        <dbReference type="ARBA" id="ARBA00022691"/>
    </source>
</evidence>
<keyword evidence="9" id="KW-1185">Reference proteome</keyword>
<dbReference type="CDD" id="cd02440">
    <property type="entry name" value="AdoMet_MTases"/>
    <property type="match status" value="1"/>
</dbReference>
<keyword evidence="3 5" id="KW-0949">S-adenosyl-L-methionine</keyword>
<dbReference type="InterPro" id="IPR019874">
    <property type="entry name" value="RF_methyltr_PrmC"/>
</dbReference>
<dbReference type="Pfam" id="PF05175">
    <property type="entry name" value="MTS"/>
    <property type="match status" value="1"/>
</dbReference>
<evidence type="ECO:0000256" key="5">
    <source>
        <dbReference type="HAMAP-Rule" id="MF_02126"/>
    </source>
</evidence>
<evidence type="ECO:0000313" key="8">
    <source>
        <dbReference type="EMBL" id="AIL32072.1"/>
    </source>
</evidence>
<evidence type="ECO:0000256" key="1">
    <source>
        <dbReference type="ARBA" id="ARBA00022603"/>
    </source>
</evidence>
<dbReference type="Proteomes" id="UP000028945">
    <property type="component" value="Chromosome"/>
</dbReference>
<feature type="binding site" evidence="5">
    <location>
        <begin position="133"/>
        <end position="137"/>
    </location>
    <ligand>
        <name>S-adenosyl-L-methionine</name>
        <dbReference type="ChEBI" id="CHEBI:59789"/>
    </ligand>
</feature>
<dbReference type="STRING" id="1072685.IX83_00885"/>
<dbReference type="Gene3D" id="1.10.8.10">
    <property type="entry name" value="DNA helicase RuvA subunit, C-terminal domain"/>
    <property type="match status" value="1"/>
</dbReference>
<accession>A0A077DF87</accession>
<dbReference type="EC" id="2.1.1.297" evidence="5"/>
<keyword evidence="2 5" id="KW-0808">Transferase</keyword>
<dbReference type="KEGG" id="bpsi:IX83_00885"/>
<dbReference type="PANTHER" id="PTHR18895:SF74">
    <property type="entry name" value="MTRF1L RELEASE FACTOR GLUTAMINE METHYLTRANSFERASE"/>
    <property type="match status" value="1"/>
</dbReference>
<dbReference type="GO" id="GO:0102559">
    <property type="term" value="F:peptide chain release factor N(5)-glutamine methyltransferase activity"/>
    <property type="evidence" value="ECO:0007669"/>
    <property type="project" value="UniProtKB-EC"/>
</dbReference>
<reference evidence="8 9" key="1">
    <citation type="journal article" date="2014" name="BMC Genomics">
        <title>A genomic perspective on a new bacterial genus and species from the Alcaligenaceae family, Basilea psittacipulmonis.</title>
        <authorList>
            <person name="Whiteson K.L."/>
            <person name="Hernandez D."/>
            <person name="Lazarevic V."/>
            <person name="Gaia N."/>
            <person name="Farinelli L."/>
            <person name="Francois P."/>
            <person name="Pilo P."/>
            <person name="Frey J."/>
            <person name="Schrenzel J."/>
        </authorList>
    </citation>
    <scope>NUCLEOTIDE SEQUENCE [LARGE SCALE GENOMIC DNA]</scope>
    <source>
        <strain evidence="8 9">DSM 24701</strain>
    </source>
</reference>
<keyword evidence="1 5" id="KW-0489">Methyltransferase</keyword>
<dbReference type="InterPro" id="IPR040758">
    <property type="entry name" value="PrmC_N"/>
</dbReference>
<dbReference type="NCBIfam" id="TIGR00536">
    <property type="entry name" value="hemK_fam"/>
    <property type="match status" value="1"/>
</dbReference>
<dbReference type="PROSITE" id="PS00092">
    <property type="entry name" value="N6_MTASE"/>
    <property type="match status" value="1"/>
</dbReference>
<dbReference type="EMBL" id="CP009238">
    <property type="protein sequence ID" value="AIL32072.1"/>
    <property type="molecule type" value="Genomic_DNA"/>
</dbReference>
<dbReference type="InterPro" id="IPR029063">
    <property type="entry name" value="SAM-dependent_MTases_sf"/>
</dbReference>
<proteinExistence type="inferred from homology"/>
<organism evidence="8 9">
    <name type="scientific">Basilea psittacipulmonis DSM 24701</name>
    <dbReference type="NCBI Taxonomy" id="1072685"/>
    <lineage>
        <taxon>Bacteria</taxon>
        <taxon>Pseudomonadati</taxon>
        <taxon>Pseudomonadota</taxon>
        <taxon>Betaproteobacteria</taxon>
        <taxon>Burkholderiales</taxon>
        <taxon>Alcaligenaceae</taxon>
        <taxon>Basilea</taxon>
    </lineage>
</organism>
<dbReference type="RefSeq" id="WP_038498087.1">
    <property type="nucleotide sequence ID" value="NZ_AFWK01000054.1"/>
</dbReference>
<sequence>MSVTVADLLNSCALPNLEKQMLLQYVLQVPRIWLITHDKDVLATEQIDAFQTLAQKRLNGCPMAYLLGEREFYSLSFKVNESVLIPRPETEELVALSLQYLQGIAGSQTFHFPLIPQALQGRSLTAPRVLDLGTGSGVLAVCIKKHFPSAQVTAVDISDRALQVAKENATRHHCDISFVQSNWLDEIGDQKFDLIVSNPPYLAPQDEHLMQGDLRFEPQQALTDFVDGLQPYRHILERVRQHLFVPHAAVLFEHGWEQAESIRKLFEQYGFLAPNIGTLRDLAGRDRITGGVMLD</sequence>
<evidence type="ECO:0000259" key="7">
    <source>
        <dbReference type="Pfam" id="PF17827"/>
    </source>
</evidence>
<feature type="binding site" evidence="5">
    <location>
        <position position="183"/>
    </location>
    <ligand>
        <name>S-adenosyl-L-methionine</name>
        <dbReference type="ChEBI" id="CHEBI:59789"/>
    </ligand>
</feature>
<dbReference type="GO" id="GO:0003676">
    <property type="term" value="F:nucleic acid binding"/>
    <property type="evidence" value="ECO:0007669"/>
    <property type="project" value="InterPro"/>
</dbReference>
<protein>
    <recommendedName>
        <fullName evidence="5">Release factor glutamine methyltransferase</fullName>
        <shortName evidence="5">RF MTase</shortName>
        <ecNumber evidence="5">2.1.1.297</ecNumber>
    </recommendedName>
    <alternativeName>
        <fullName evidence="5">N5-glutamine methyltransferase PrmC</fullName>
    </alternativeName>
    <alternativeName>
        <fullName evidence="5">Protein-(glutamine-N5) MTase PrmC</fullName>
    </alternativeName>
    <alternativeName>
        <fullName evidence="5">Protein-glutamine N-methyltransferase PrmC</fullName>
    </alternativeName>
</protein>
<dbReference type="InterPro" id="IPR004556">
    <property type="entry name" value="HemK-like"/>
</dbReference>
<feature type="binding site" evidence="5">
    <location>
        <begin position="198"/>
        <end position="201"/>
    </location>
    <ligand>
        <name>substrate</name>
    </ligand>
</feature>
<dbReference type="SUPFAM" id="SSF53335">
    <property type="entry name" value="S-adenosyl-L-methionine-dependent methyltransferases"/>
    <property type="match status" value="1"/>
</dbReference>
<evidence type="ECO:0000313" key="9">
    <source>
        <dbReference type="Proteomes" id="UP000028945"/>
    </source>
</evidence>
<comment type="function">
    <text evidence="5">Methylates the class 1 translation termination release factors RF1/PrfA and RF2/PrfB on the glutamine residue of the universally conserved GGQ motif.</text>
</comment>
<comment type="similarity">
    <text evidence="5">Belongs to the protein N5-glutamine methyltransferase family. PrmC subfamily.</text>
</comment>
<dbReference type="GO" id="GO:0032259">
    <property type="term" value="P:methylation"/>
    <property type="evidence" value="ECO:0007669"/>
    <property type="project" value="UniProtKB-KW"/>
</dbReference>
<dbReference type="AlphaFoldDB" id="A0A077DF87"/>
<dbReference type="HOGENOM" id="CLU_018398_3_1_4"/>
<dbReference type="NCBIfam" id="TIGR03534">
    <property type="entry name" value="RF_mod_PrmC"/>
    <property type="match status" value="1"/>
</dbReference>
<dbReference type="eggNOG" id="COG2890">
    <property type="taxonomic scope" value="Bacteria"/>
</dbReference>
<feature type="binding site" evidence="5">
    <location>
        <position position="198"/>
    </location>
    <ligand>
        <name>S-adenosyl-L-methionine</name>
        <dbReference type="ChEBI" id="CHEBI:59789"/>
    </ligand>
</feature>
<evidence type="ECO:0000256" key="4">
    <source>
        <dbReference type="ARBA" id="ARBA00048391"/>
    </source>
</evidence>
<gene>
    <name evidence="5" type="primary">prmC</name>
    <name evidence="8" type="ORF">IX83_00885</name>
</gene>
<evidence type="ECO:0000256" key="2">
    <source>
        <dbReference type="ARBA" id="ARBA00022679"/>
    </source>
</evidence>
<dbReference type="Pfam" id="PF17827">
    <property type="entry name" value="PrmC_N"/>
    <property type="match status" value="1"/>
</dbReference>
<dbReference type="HAMAP" id="MF_02126">
    <property type="entry name" value="RF_methyltr_PrmC"/>
    <property type="match status" value="1"/>
</dbReference>
<dbReference type="OrthoDB" id="9800643at2"/>